<evidence type="ECO:0000256" key="1">
    <source>
        <dbReference type="SAM" id="MobiDB-lite"/>
    </source>
</evidence>
<dbReference type="AlphaFoldDB" id="A0AA88LQW0"/>
<feature type="region of interest" description="Disordered" evidence="1">
    <location>
        <begin position="849"/>
        <end position="915"/>
    </location>
</feature>
<sequence>MVCLVLVELVSEFVEKPRYGVQGASGQQMKGNGFGAQAGGYGQLTKGNGYSGAAGGLGLNGVKTNGGGEEKHFMMVYRFVGNGAAASPHNQFGTKGKGHGAVAWPFNGNGARANGQGRAGSQPLKGNVRTPYTAVKGPGVGSGAFGGLGEPQLARNQRKGFSGHGYNGYGAHPAAGYKGGHGSAGWGLGSPYGHRGTKGPRQGYVGGSGVQSGQGVKPNGKGYPSGGANKPAKPGYGATRPQPGYGMRNAAALGGYGRKPNGFVGAAGASGEHLTKGAKSGYGVLPNAKAAKVAGASNERSLSTEQLSPARDEHVLLRHRAASAPPESTSGNVAMVNQRYPNLPQGKAYEHMPIVPQAARSQGGDFDLRPTPQPASTGLQGKAPKAATPGPAPVIPQTDPAPEPAVILPEGYVTGSAVPEQKGAEADDVFGVDRVREGDSASGNTEPLKTKAVPELVAAKSAGSLTGTVGDAAVTPEEETLKSQPEAGPDPLGVKGLPSGETGATGNVLGASVSKGQGPKPDCDLSGVPNGQWMKIPRPGYGASAGEYSNGDSKANKPGYIGGGYTVPGHGAGLGYPYAGKPKPPGYGNGYGVNVQPDYASLGHPLPAAEGTSGVTYRMSQFDPQSAGLGPSGKLGGVYGGMGNLPFGGQTLGADKSNAKFGIGGLQFVGQPFSTGTNGGPVAGIGGVPAPGTYGYGRKPYQAQPVGLGPDTKSRNKYGLPLSPYRPEHLALGKQANMVRFSKYNGICLLVSTFSTSLFMKWFYLSDNQGLQSHKSASEGRSSEAYDTAGSPYQPLPREPDSAGKSYVKGEVASPVEGEGMPVDRYDNAGYINGQVQLGVVAFPGAATRSPAPSYPSVQSRSPAESHLVPDVAPGAGVEGLPDPAGLSLDSAPATQTQGGLRCPSSRVSRNSSSCPVSSTFSSISNCIFIRKINPGEVQAMETMM</sequence>
<evidence type="ECO:0000313" key="3">
    <source>
        <dbReference type="Proteomes" id="UP001187415"/>
    </source>
</evidence>
<evidence type="ECO:0000313" key="2">
    <source>
        <dbReference type="EMBL" id="KAK2820356.1"/>
    </source>
</evidence>
<feature type="region of interest" description="Disordered" evidence="1">
    <location>
        <begin position="360"/>
        <end position="390"/>
    </location>
</feature>
<comment type="caution">
    <text evidence="2">The sequence shown here is derived from an EMBL/GenBank/DDBJ whole genome shotgun (WGS) entry which is preliminary data.</text>
</comment>
<dbReference type="Proteomes" id="UP001187415">
    <property type="component" value="Unassembled WGS sequence"/>
</dbReference>
<feature type="region of interest" description="Disordered" evidence="1">
    <location>
        <begin position="209"/>
        <end position="243"/>
    </location>
</feature>
<feature type="compositionally biased region" description="Low complexity" evidence="1">
    <location>
        <begin position="903"/>
        <end position="915"/>
    </location>
</feature>
<proteinExistence type="predicted"/>
<organism evidence="2 3">
    <name type="scientific">Channa striata</name>
    <name type="common">Snakehead murrel</name>
    <name type="synonym">Ophicephalus striatus</name>
    <dbReference type="NCBI Taxonomy" id="64152"/>
    <lineage>
        <taxon>Eukaryota</taxon>
        <taxon>Metazoa</taxon>
        <taxon>Chordata</taxon>
        <taxon>Craniata</taxon>
        <taxon>Vertebrata</taxon>
        <taxon>Euteleostomi</taxon>
        <taxon>Actinopterygii</taxon>
        <taxon>Neopterygii</taxon>
        <taxon>Teleostei</taxon>
        <taxon>Neoteleostei</taxon>
        <taxon>Acanthomorphata</taxon>
        <taxon>Anabantaria</taxon>
        <taxon>Anabantiformes</taxon>
        <taxon>Channoidei</taxon>
        <taxon>Channidae</taxon>
        <taxon>Channa</taxon>
    </lineage>
</organism>
<name>A0AA88LQW0_CHASR</name>
<reference evidence="2" key="1">
    <citation type="submission" date="2023-07" db="EMBL/GenBank/DDBJ databases">
        <title>Chromosome-level Genome Assembly of Striped Snakehead (Channa striata).</title>
        <authorList>
            <person name="Liu H."/>
        </authorList>
    </citation>
    <scope>NUCLEOTIDE SEQUENCE</scope>
    <source>
        <strain evidence="2">Gz</strain>
        <tissue evidence="2">Muscle</tissue>
    </source>
</reference>
<dbReference type="EMBL" id="JAUPFM010000019">
    <property type="protein sequence ID" value="KAK2820356.1"/>
    <property type="molecule type" value="Genomic_DNA"/>
</dbReference>
<gene>
    <name evidence="2" type="ORF">Q5P01_023315</name>
</gene>
<keyword evidence="3" id="KW-1185">Reference proteome</keyword>
<accession>A0AA88LQW0</accession>
<feature type="region of interest" description="Disordered" evidence="1">
    <location>
        <begin position="773"/>
        <end position="806"/>
    </location>
</feature>
<protein>
    <submittedName>
        <fullName evidence="2">Uncharacterized protein</fullName>
    </submittedName>
</protein>